<dbReference type="AlphaFoldDB" id="A0A4R0P284"/>
<organism evidence="2 3">
    <name type="scientific">Oricola cellulosilytica</name>
    <dbReference type="NCBI Taxonomy" id="1429082"/>
    <lineage>
        <taxon>Bacteria</taxon>
        <taxon>Pseudomonadati</taxon>
        <taxon>Pseudomonadota</taxon>
        <taxon>Alphaproteobacteria</taxon>
        <taxon>Hyphomicrobiales</taxon>
        <taxon>Ahrensiaceae</taxon>
        <taxon>Oricola</taxon>
    </lineage>
</organism>
<name>A0A4R0P284_9HYPH</name>
<protein>
    <submittedName>
        <fullName evidence="2">Uncharacterized protein</fullName>
    </submittedName>
</protein>
<dbReference type="RefSeq" id="WP_131571833.1">
    <property type="nucleotide sequence ID" value="NZ_JAINFK010000005.1"/>
</dbReference>
<feature type="chain" id="PRO_5020803202" evidence="1">
    <location>
        <begin position="30"/>
        <end position="112"/>
    </location>
</feature>
<keyword evidence="3" id="KW-1185">Reference proteome</keyword>
<evidence type="ECO:0000256" key="1">
    <source>
        <dbReference type="SAM" id="SignalP"/>
    </source>
</evidence>
<evidence type="ECO:0000313" key="2">
    <source>
        <dbReference type="EMBL" id="TCD10941.1"/>
    </source>
</evidence>
<dbReference type="OrthoDB" id="9810895at2"/>
<dbReference type="Proteomes" id="UP000291301">
    <property type="component" value="Unassembled WGS sequence"/>
</dbReference>
<proteinExistence type="predicted"/>
<sequence length="112" mass="11843">MPRFIPYRTLFRPALAGLALLAASAAAVAPASSQPVPPQRCAAHDDLRDFLSSRYKEQPKSIGVIGEAAVIEVFVAESGTWTILVTRANGNSCIVAAGHSWEDIPIVLGQAT</sequence>
<gene>
    <name evidence="2" type="ORF">E0D97_17745</name>
</gene>
<comment type="caution">
    <text evidence="2">The sequence shown here is derived from an EMBL/GenBank/DDBJ whole genome shotgun (WGS) entry which is preliminary data.</text>
</comment>
<dbReference type="EMBL" id="SJST01000012">
    <property type="protein sequence ID" value="TCD10941.1"/>
    <property type="molecule type" value="Genomic_DNA"/>
</dbReference>
<accession>A0A4R0P284</accession>
<reference evidence="2 3" key="1">
    <citation type="journal article" date="2015" name="Antonie Van Leeuwenhoek">
        <title>Oricola cellulosilytica gen. nov., sp. nov., a cellulose-degrading bacterium of the family Phyllobacteriaceae isolated from surface seashore water, and emended descriptions of Mesorhizobium loti and Phyllobacterium myrsinacearum.</title>
        <authorList>
            <person name="Hameed A."/>
            <person name="Shahina M."/>
            <person name="Lai W.A."/>
            <person name="Lin S.Y."/>
            <person name="Young L.S."/>
            <person name="Liu Y.C."/>
            <person name="Hsu Y.H."/>
            <person name="Young C.C."/>
        </authorList>
    </citation>
    <scope>NUCLEOTIDE SEQUENCE [LARGE SCALE GENOMIC DNA]</scope>
    <source>
        <strain evidence="2 3">KCTC 52183</strain>
    </source>
</reference>
<keyword evidence="1" id="KW-0732">Signal</keyword>
<evidence type="ECO:0000313" key="3">
    <source>
        <dbReference type="Proteomes" id="UP000291301"/>
    </source>
</evidence>
<feature type="signal peptide" evidence="1">
    <location>
        <begin position="1"/>
        <end position="29"/>
    </location>
</feature>